<keyword evidence="2 3" id="KW-0560">Oxidoreductase</keyword>
<dbReference type="Gene3D" id="3.40.50.720">
    <property type="entry name" value="NAD(P)-binding Rossmann-like Domain"/>
    <property type="match status" value="1"/>
</dbReference>
<reference evidence="3 4" key="1">
    <citation type="submission" date="2024-04" db="EMBL/GenBank/DDBJ databases">
        <title>Novel species of the genus Ideonella isolated from streams.</title>
        <authorList>
            <person name="Lu H."/>
        </authorList>
    </citation>
    <scope>NUCLEOTIDE SEQUENCE [LARGE SCALE GENOMIC DNA]</scope>
    <source>
        <strain evidence="3 4">BYS139W</strain>
    </source>
</reference>
<dbReference type="InterPro" id="IPR002347">
    <property type="entry name" value="SDR_fam"/>
</dbReference>
<sequence>MPDSASSSSTSSSSLQPPAGAELAGRRVLVTGASGGIGAAVVERLAREGAWVAIHHGRDVDGARALLERIGGAGALVQADLSRPGAAGALWQAALAAAGGRLHALVNNAGVRGTVTVDDTPEAWQAAWQRDFQINFFAAADLSREAIVHFRAHGGGRLVHMASRAAQRGYAADALPYGCSKAALINLSKSIARSFGGQGIESVAIAPGWVETDMVRDYIATHGAAAVLQDIPIGATAAPAEVAELVAFVLRPGQRSLNGATLDVNGGSHIR</sequence>
<name>A0ABU9BA67_9BURK</name>
<organism evidence="3 4">
    <name type="scientific">Pseudaquabacterium rugosum</name>
    <dbReference type="NCBI Taxonomy" id="2984194"/>
    <lineage>
        <taxon>Bacteria</taxon>
        <taxon>Pseudomonadati</taxon>
        <taxon>Pseudomonadota</taxon>
        <taxon>Betaproteobacteria</taxon>
        <taxon>Burkholderiales</taxon>
        <taxon>Sphaerotilaceae</taxon>
        <taxon>Pseudaquabacterium</taxon>
    </lineage>
</organism>
<dbReference type="EMBL" id="JBBUTF010000010">
    <property type="protein sequence ID" value="MEK8026802.1"/>
    <property type="molecule type" value="Genomic_DNA"/>
</dbReference>
<proteinExistence type="inferred from homology"/>
<dbReference type="CDD" id="cd05233">
    <property type="entry name" value="SDR_c"/>
    <property type="match status" value="1"/>
</dbReference>
<dbReference type="PRINTS" id="PR00081">
    <property type="entry name" value="GDHRDH"/>
</dbReference>
<protein>
    <submittedName>
        <fullName evidence="3">SDR family oxidoreductase</fullName>
        <ecNumber evidence="3">1.-.-.-</ecNumber>
    </submittedName>
</protein>
<dbReference type="InterPro" id="IPR036291">
    <property type="entry name" value="NAD(P)-bd_dom_sf"/>
</dbReference>
<comment type="caution">
    <text evidence="3">The sequence shown here is derived from an EMBL/GenBank/DDBJ whole genome shotgun (WGS) entry which is preliminary data.</text>
</comment>
<evidence type="ECO:0000256" key="1">
    <source>
        <dbReference type="ARBA" id="ARBA00006484"/>
    </source>
</evidence>
<dbReference type="Pfam" id="PF13561">
    <property type="entry name" value="adh_short_C2"/>
    <property type="match status" value="1"/>
</dbReference>
<dbReference type="Proteomes" id="UP001368500">
    <property type="component" value="Unassembled WGS sequence"/>
</dbReference>
<comment type="similarity">
    <text evidence="1">Belongs to the short-chain dehydrogenases/reductases (SDR) family.</text>
</comment>
<dbReference type="SUPFAM" id="SSF51735">
    <property type="entry name" value="NAD(P)-binding Rossmann-fold domains"/>
    <property type="match status" value="1"/>
</dbReference>
<dbReference type="EC" id="1.-.-.-" evidence="3"/>
<dbReference type="RefSeq" id="WP_341374584.1">
    <property type="nucleotide sequence ID" value="NZ_JBBUTF010000010.1"/>
</dbReference>
<dbReference type="PRINTS" id="PR00080">
    <property type="entry name" value="SDRFAMILY"/>
</dbReference>
<dbReference type="GO" id="GO:0016491">
    <property type="term" value="F:oxidoreductase activity"/>
    <property type="evidence" value="ECO:0007669"/>
    <property type="project" value="UniProtKB-KW"/>
</dbReference>
<evidence type="ECO:0000313" key="3">
    <source>
        <dbReference type="EMBL" id="MEK8026802.1"/>
    </source>
</evidence>
<evidence type="ECO:0000313" key="4">
    <source>
        <dbReference type="Proteomes" id="UP001368500"/>
    </source>
</evidence>
<dbReference type="PANTHER" id="PTHR43639">
    <property type="entry name" value="OXIDOREDUCTASE, SHORT-CHAIN DEHYDROGENASE/REDUCTASE FAMILY (AFU_ORTHOLOGUE AFUA_5G02870)"/>
    <property type="match status" value="1"/>
</dbReference>
<keyword evidence="4" id="KW-1185">Reference proteome</keyword>
<accession>A0ABU9BA67</accession>
<evidence type="ECO:0000256" key="2">
    <source>
        <dbReference type="ARBA" id="ARBA00023002"/>
    </source>
</evidence>
<dbReference type="PANTHER" id="PTHR43639:SF1">
    <property type="entry name" value="SHORT-CHAIN DEHYDROGENASE_REDUCTASE FAMILY PROTEIN"/>
    <property type="match status" value="1"/>
</dbReference>
<gene>
    <name evidence="3" type="ORF">AACH11_12595</name>
</gene>